<dbReference type="PATRIC" id="fig|1550241.5.peg.1052"/>
<gene>
    <name evidence="2" type="ORF">MA03_04990</name>
</gene>
<dbReference type="InterPro" id="IPR045761">
    <property type="entry name" value="ODP_dom"/>
</dbReference>
<dbReference type="Gene3D" id="3.60.15.10">
    <property type="entry name" value="Ribonuclease Z/Hydroxyacylglutathione hydrolase-like"/>
    <property type="match status" value="1"/>
</dbReference>
<evidence type="ECO:0000259" key="1">
    <source>
        <dbReference type="SMART" id="SM00849"/>
    </source>
</evidence>
<evidence type="ECO:0000313" key="3">
    <source>
        <dbReference type="Proteomes" id="UP000067434"/>
    </source>
</evidence>
<keyword evidence="3" id="KW-1185">Reference proteome</keyword>
<reference evidence="2 3" key="1">
    <citation type="journal article" date="2015" name="Stand. Genomic Sci.">
        <title>Complete genome sequence of and proposal of Thermofilum uzonense sp. nov. a novel hyperthermophilic crenarchaeon and emended description of the genus Thermofilum.</title>
        <authorList>
            <person name="Toshchakov S.V."/>
            <person name="Korzhenkov A.A."/>
            <person name="Samarov N.I."/>
            <person name="Mazunin I.O."/>
            <person name="Mozhey O.I."/>
            <person name="Shmyr I.S."/>
            <person name="Derbikova K.S."/>
            <person name="Taranov E.A."/>
            <person name="Dominova I.N."/>
            <person name="Bonch-Osmolovskaya E.A."/>
            <person name="Patrushev M.V."/>
            <person name="Podosokorskaya O.A."/>
            <person name="Kublanov I.V."/>
        </authorList>
    </citation>
    <scope>NUCLEOTIDE SEQUENCE [LARGE SCALE GENOMIC DNA]</scope>
    <source>
        <strain evidence="2 3">1807-2</strain>
    </source>
</reference>
<accession>A0A0F7FHI5</accession>
<dbReference type="AlphaFoldDB" id="A0A0F7FHI5"/>
<dbReference type="SMART" id="SM00849">
    <property type="entry name" value="Lactamase_B"/>
    <property type="match status" value="1"/>
</dbReference>
<dbReference type="PANTHER" id="PTHR43041:SF1">
    <property type="entry name" value="METALLO-BETA-LACTAMASE DOMAIN-CONTAINING PROTEIN"/>
    <property type="match status" value="1"/>
</dbReference>
<dbReference type="InterPro" id="IPR036866">
    <property type="entry name" value="RibonucZ/Hydroxyglut_hydro"/>
</dbReference>
<dbReference type="STRING" id="1550241.MA03_04990"/>
<sequence>MLTLYSKDAHSFTVFRELTPQGYVQANQIVIADSGEGLLADPSGRVIFSRLLAEVSIIVPAPKIKYLFFSHQDPDVIGAASSWYTALPNAKIVLPEIWARFVPHVFPPEVSPGNRFLLVPEQGTELELGNCKLKVIPAHFLHSPGNNQIYDPCSKILFSGDLFASVFPDQVGYDFVKDFDGHIKYMEPFHKRYMAGNKAIQAWLNRIKGLEIETIVPQHGAILSGKDVVEKALKWIESLKCGIDLL</sequence>
<dbReference type="Pfam" id="PF19583">
    <property type="entry name" value="ODP"/>
    <property type="match status" value="1"/>
</dbReference>
<name>A0A0F7FHI5_9CREN</name>
<evidence type="ECO:0000313" key="2">
    <source>
        <dbReference type="EMBL" id="AKG38755.1"/>
    </source>
</evidence>
<feature type="domain" description="Metallo-beta-lactamase" evidence="1">
    <location>
        <begin position="25"/>
        <end position="219"/>
    </location>
</feature>
<dbReference type="Proteomes" id="UP000067434">
    <property type="component" value="Chromosome"/>
</dbReference>
<dbReference type="InterPro" id="IPR001279">
    <property type="entry name" value="Metallo-B-lactamas"/>
</dbReference>
<dbReference type="OrthoDB" id="6433at2157"/>
<dbReference type="CDD" id="cd07709">
    <property type="entry name" value="flavodiiron_proteins_MBL-fold"/>
    <property type="match status" value="1"/>
</dbReference>
<proteinExistence type="predicted"/>
<dbReference type="SUPFAM" id="SSF56281">
    <property type="entry name" value="Metallo-hydrolase/oxidoreductase"/>
    <property type="match status" value="1"/>
</dbReference>
<dbReference type="EMBL" id="CP009961">
    <property type="protein sequence ID" value="AKG38755.1"/>
    <property type="molecule type" value="Genomic_DNA"/>
</dbReference>
<dbReference type="HOGENOM" id="CLU_066633_0_0_2"/>
<protein>
    <submittedName>
        <fullName evidence="2">Beta-lactamase</fullName>
    </submittedName>
</protein>
<dbReference type="PANTHER" id="PTHR43041">
    <property type="entry name" value="HYDROLASE, METALLO-BETA-LACTAMASE SUPERFAMILY"/>
    <property type="match status" value="1"/>
</dbReference>
<dbReference type="KEGG" id="thf:MA03_04990"/>
<organism evidence="2 3">
    <name type="scientific">Infirmifilum uzonense</name>
    <dbReference type="NCBI Taxonomy" id="1550241"/>
    <lineage>
        <taxon>Archaea</taxon>
        <taxon>Thermoproteota</taxon>
        <taxon>Thermoprotei</taxon>
        <taxon>Thermofilales</taxon>
        <taxon>Thermofilaceae</taxon>
        <taxon>Infirmifilum</taxon>
    </lineage>
</organism>